<comment type="caution">
    <text evidence="1">The sequence shown here is derived from an EMBL/GenBank/DDBJ whole genome shotgun (WGS) entry which is preliminary data.</text>
</comment>
<protein>
    <submittedName>
        <fullName evidence="1">Uncharacterized protein</fullName>
    </submittedName>
</protein>
<organism evidence="1 2">
    <name type="scientific">Araneus ventricosus</name>
    <name type="common">Orbweaver spider</name>
    <name type="synonym">Epeira ventricosa</name>
    <dbReference type="NCBI Taxonomy" id="182803"/>
    <lineage>
        <taxon>Eukaryota</taxon>
        <taxon>Metazoa</taxon>
        <taxon>Ecdysozoa</taxon>
        <taxon>Arthropoda</taxon>
        <taxon>Chelicerata</taxon>
        <taxon>Arachnida</taxon>
        <taxon>Araneae</taxon>
        <taxon>Araneomorphae</taxon>
        <taxon>Entelegynae</taxon>
        <taxon>Araneoidea</taxon>
        <taxon>Araneidae</taxon>
        <taxon>Araneus</taxon>
    </lineage>
</organism>
<dbReference type="EMBL" id="BGPR01020614">
    <property type="protein sequence ID" value="GBN85079.1"/>
    <property type="molecule type" value="Genomic_DNA"/>
</dbReference>
<dbReference type="AlphaFoldDB" id="A0A4Y2SCP8"/>
<name>A0A4Y2SCP8_ARAVE</name>
<keyword evidence="2" id="KW-1185">Reference proteome</keyword>
<sequence>MQACLKSSYLWNAFRDLEYQQTYQFISTASVQQCADSLRKLGNDAITPDYQHRCIAIQSIGRIDKTQQELKEAVFPNVAQHLIDFSWLRQREILAPRNEDVSVMNKQFYKNFLFGSVEIYEFIDTKCDINEAIKALNYPTEFLNALVHFVMEEDCILRNWRRILLKPQL</sequence>
<evidence type="ECO:0000313" key="2">
    <source>
        <dbReference type="Proteomes" id="UP000499080"/>
    </source>
</evidence>
<reference evidence="1 2" key="1">
    <citation type="journal article" date="2019" name="Sci. Rep.">
        <title>Orb-weaving spider Araneus ventricosus genome elucidates the spidroin gene catalogue.</title>
        <authorList>
            <person name="Kono N."/>
            <person name="Nakamura H."/>
            <person name="Ohtoshi R."/>
            <person name="Moran D.A.P."/>
            <person name="Shinohara A."/>
            <person name="Yoshida Y."/>
            <person name="Fujiwara M."/>
            <person name="Mori M."/>
            <person name="Tomita M."/>
            <person name="Arakawa K."/>
        </authorList>
    </citation>
    <scope>NUCLEOTIDE SEQUENCE [LARGE SCALE GENOMIC DNA]</scope>
</reference>
<dbReference type="Proteomes" id="UP000499080">
    <property type="component" value="Unassembled WGS sequence"/>
</dbReference>
<dbReference type="OrthoDB" id="6433710at2759"/>
<gene>
    <name evidence="1" type="ORF">AVEN_125735_1</name>
</gene>
<proteinExistence type="predicted"/>
<accession>A0A4Y2SCP8</accession>
<evidence type="ECO:0000313" key="1">
    <source>
        <dbReference type="EMBL" id="GBN85079.1"/>
    </source>
</evidence>